<accession>A0A117NH97</accession>
<organism evidence="1">
    <name type="scientific">Picea glauca</name>
    <name type="common">White spruce</name>
    <name type="synonym">Pinus glauca</name>
    <dbReference type="NCBI Taxonomy" id="3330"/>
    <lineage>
        <taxon>Eukaryota</taxon>
        <taxon>Viridiplantae</taxon>
        <taxon>Streptophyta</taxon>
        <taxon>Embryophyta</taxon>
        <taxon>Tracheophyta</taxon>
        <taxon>Spermatophyta</taxon>
        <taxon>Pinopsida</taxon>
        <taxon>Pinidae</taxon>
        <taxon>Conifers I</taxon>
        <taxon>Pinales</taxon>
        <taxon>Pinaceae</taxon>
        <taxon>Picea</taxon>
    </lineage>
</organism>
<dbReference type="EMBL" id="LKAM01000006">
    <property type="protein sequence ID" value="KUM48020.1"/>
    <property type="molecule type" value="Genomic_DNA"/>
</dbReference>
<keyword evidence="1" id="KW-0496">Mitochondrion</keyword>
<geneLocation type="mitochondrion" evidence="1"/>
<sequence>MDDNGFRHPHSRKPDLLSLVTASSQFRGDLAYVPAPSIAYPSPFCPTFLPGR</sequence>
<gene>
    <name evidence="1" type="ORF">ABT39_MTgene5015</name>
</gene>
<evidence type="ECO:0000313" key="1">
    <source>
        <dbReference type="EMBL" id="KUM48020.1"/>
    </source>
</evidence>
<protein>
    <submittedName>
        <fullName evidence="1">Uncharacterized protein</fullName>
    </submittedName>
</protein>
<proteinExistence type="predicted"/>
<name>A0A117NH97_PICGL</name>
<dbReference type="AlphaFoldDB" id="A0A117NH97"/>
<reference evidence="1" key="1">
    <citation type="journal article" date="2015" name="Genome Biol. Evol.">
        <title>Organellar Genomes of White Spruce (Picea glauca): Assembly and Annotation.</title>
        <authorList>
            <person name="Jackman S.D."/>
            <person name="Warren R.L."/>
            <person name="Gibb E.A."/>
            <person name="Vandervalk B.P."/>
            <person name="Mohamadi H."/>
            <person name="Chu J."/>
            <person name="Raymond A."/>
            <person name="Pleasance S."/>
            <person name="Coope R."/>
            <person name="Wildung M.R."/>
            <person name="Ritland C.E."/>
            <person name="Bousquet J."/>
            <person name="Jones S.J."/>
            <person name="Bohlmann J."/>
            <person name="Birol I."/>
        </authorList>
    </citation>
    <scope>NUCLEOTIDE SEQUENCE [LARGE SCALE GENOMIC DNA]</scope>
    <source>
        <tissue evidence="1">Flushing bud</tissue>
    </source>
</reference>
<comment type="caution">
    <text evidence="1">The sequence shown here is derived from an EMBL/GenBank/DDBJ whole genome shotgun (WGS) entry which is preliminary data.</text>
</comment>